<keyword evidence="2" id="KW-1185">Reference proteome</keyword>
<organism evidence="1 2">
    <name type="scientific">Trifolium medium</name>
    <dbReference type="NCBI Taxonomy" id="97028"/>
    <lineage>
        <taxon>Eukaryota</taxon>
        <taxon>Viridiplantae</taxon>
        <taxon>Streptophyta</taxon>
        <taxon>Embryophyta</taxon>
        <taxon>Tracheophyta</taxon>
        <taxon>Spermatophyta</taxon>
        <taxon>Magnoliopsida</taxon>
        <taxon>eudicotyledons</taxon>
        <taxon>Gunneridae</taxon>
        <taxon>Pentapetalae</taxon>
        <taxon>rosids</taxon>
        <taxon>fabids</taxon>
        <taxon>Fabales</taxon>
        <taxon>Fabaceae</taxon>
        <taxon>Papilionoideae</taxon>
        <taxon>50 kb inversion clade</taxon>
        <taxon>NPAAA clade</taxon>
        <taxon>Hologalegina</taxon>
        <taxon>IRL clade</taxon>
        <taxon>Trifolieae</taxon>
        <taxon>Trifolium</taxon>
    </lineage>
</organism>
<name>A0A392PGC6_9FABA</name>
<dbReference type="AlphaFoldDB" id="A0A392PGC6"/>
<sequence length="198" mass="22100">MKTMSANKEDDLSVDKNVNADVVDVDDLASKEWSIEKTPVPSIAKRLMSNSGKVVASVSELAKTTKKGKKSSTPLKPILYGPKKTWSKDVATTAGTSRKSIVGKKIPLNVPSTPMDNVSFHYETGASRWKYVYNRRLAIERNLSKDFLECQELVDLINEAGLMKTVWGLGKCYEKLVKEFLVNIGEDCDDPMSEEYMK</sequence>
<dbReference type="Proteomes" id="UP000265520">
    <property type="component" value="Unassembled WGS sequence"/>
</dbReference>
<accession>A0A392PGC6</accession>
<evidence type="ECO:0000313" key="2">
    <source>
        <dbReference type="Proteomes" id="UP000265520"/>
    </source>
</evidence>
<feature type="non-terminal residue" evidence="1">
    <location>
        <position position="198"/>
    </location>
</feature>
<dbReference type="EMBL" id="LXQA010077800">
    <property type="protein sequence ID" value="MCI10832.1"/>
    <property type="molecule type" value="Genomic_DNA"/>
</dbReference>
<proteinExistence type="predicted"/>
<evidence type="ECO:0000313" key="1">
    <source>
        <dbReference type="EMBL" id="MCI10832.1"/>
    </source>
</evidence>
<reference evidence="1 2" key="1">
    <citation type="journal article" date="2018" name="Front. Plant Sci.">
        <title>Red Clover (Trifolium pratense) and Zigzag Clover (T. medium) - A Picture of Genomic Similarities and Differences.</title>
        <authorList>
            <person name="Dluhosova J."/>
            <person name="Istvanek J."/>
            <person name="Nedelnik J."/>
            <person name="Repkova J."/>
        </authorList>
    </citation>
    <scope>NUCLEOTIDE SEQUENCE [LARGE SCALE GENOMIC DNA]</scope>
    <source>
        <strain evidence="2">cv. 10/8</strain>
        <tissue evidence="1">Leaf</tissue>
    </source>
</reference>
<comment type="caution">
    <text evidence="1">The sequence shown here is derived from an EMBL/GenBank/DDBJ whole genome shotgun (WGS) entry which is preliminary data.</text>
</comment>
<protein>
    <submittedName>
        <fullName evidence="1">Envelope-like protein</fullName>
    </submittedName>
</protein>